<evidence type="ECO:0000256" key="4">
    <source>
        <dbReference type="PROSITE-ProRule" id="PRU00335"/>
    </source>
</evidence>
<reference evidence="6 7" key="1">
    <citation type="submission" date="2020-08" db="EMBL/GenBank/DDBJ databases">
        <title>Sequencing the genomes of 1000 actinobacteria strains.</title>
        <authorList>
            <person name="Klenk H.-P."/>
        </authorList>
    </citation>
    <scope>NUCLEOTIDE SEQUENCE [LARGE SCALE GENOMIC DNA]</scope>
    <source>
        <strain evidence="6 7">DSM 43582</strain>
    </source>
</reference>
<evidence type="ECO:0000256" key="2">
    <source>
        <dbReference type="ARBA" id="ARBA00023125"/>
    </source>
</evidence>
<dbReference type="Pfam" id="PF00440">
    <property type="entry name" value="TetR_N"/>
    <property type="match status" value="1"/>
</dbReference>
<dbReference type="Pfam" id="PF21597">
    <property type="entry name" value="TetR_C_43"/>
    <property type="match status" value="1"/>
</dbReference>
<evidence type="ECO:0000259" key="5">
    <source>
        <dbReference type="PROSITE" id="PS50977"/>
    </source>
</evidence>
<dbReference type="PROSITE" id="PS50977">
    <property type="entry name" value="HTH_TETR_2"/>
    <property type="match status" value="1"/>
</dbReference>
<organism evidence="6 7">
    <name type="scientific">Nocardia transvalensis</name>
    <dbReference type="NCBI Taxonomy" id="37333"/>
    <lineage>
        <taxon>Bacteria</taxon>
        <taxon>Bacillati</taxon>
        <taxon>Actinomycetota</taxon>
        <taxon>Actinomycetes</taxon>
        <taxon>Mycobacteriales</taxon>
        <taxon>Nocardiaceae</taxon>
        <taxon>Nocardia</taxon>
    </lineage>
</organism>
<evidence type="ECO:0000256" key="3">
    <source>
        <dbReference type="ARBA" id="ARBA00023163"/>
    </source>
</evidence>
<dbReference type="SUPFAM" id="SSF46689">
    <property type="entry name" value="Homeodomain-like"/>
    <property type="match status" value="1"/>
</dbReference>
<dbReference type="InterPro" id="IPR049445">
    <property type="entry name" value="TetR_SbtR-like_C"/>
</dbReference>
<comment type="caution">
    <text evidence="6">The sequence shown here is derived from an EMBL/GenBank/DDBJ whole genome shotgun (WGS) entry which is preliminary data.</text>
</comment>
<gene>
    <name evidence="6" type="ORF">BJY24_004919</name>
</gene>
<dbReference type="RefSeq" id="WP_040748642.1">
    <property type="nucleotide sequence ID" value="NZ_JACHIT010000002.1"/>
</dbReference>
<dbReference type="GO" id="GO:0003700">
    <property type="term" value="F:DNA-binding transcription factor activity"/>
    <property type="evidence" value="ECO:0007669"/>
    <property type="project" value="TreeGrafter"/>
</dbReference>
<dbReference type="PANTHER" id="PTHR30055:SF234">
    <property type="entry name" value="HTH-TYPE TRANSCRIPTIONAL REGULATOR BETI"/>
    <property type="match status" value="1"/>
</dbReference>
<dbReference type="GO" id="GO:0000976">
    <property type="term" value="F:transcription cis-regulatory region binding"/>
    <property type="evidence" value="ECO:0007669"/>
    <property type="project" value="TreeGrafter"/>
</dbReference>
<name>A0A7W9UK62_9NOCA</name>
<keyword evidence="1" id="KW-0805">Transcription regulation</keyword>
<dbReference type="InterPro" id="IPR036271">
    <property type="entry name" value="Tet_transcr_reg_TetR-rel_C_sf"/>
</dbReference>
<evidence type="ECO:0000313" key="6">
    <source>
        <dbReference type="EMBL" id="MBB5916007.1"/>
    </source>
</evidence>
<protein>
    <submittedName>
        <fullName evidence="6">AcrR family transcriptional regulator</fullName>
    </submittedName>
</protein>
<dbReference type="EMBL" id="JACHIT010000002">
    <property type="protein sequence ID" value="MBB5916007.1"/>
    <property type="molecule type" value="Genomic_DNA"/>
</dbReference>
<dbReference type="Proteomes" id="UP000540412">
    <property type="component" value="Unassembled WGS sequence"/>
</dbReference>
<dbReference type="SUPFAM" id="SSF48498">
    <property type="entry name" value="Tetracyclin repressor-like, C-terminal domain"/>
    <property type="match status" value="1"/>
</dbReference>
<keyword evidence="7" id="KW-1185">Reference proteome</keyword>
<dbReference type="AlphaFoldDB" id="A0A7W9UK62"/>
<keyword evidence="3" id="KW-0804">Transcription</keyword>
<dbReference type="PRINTS" id="PR00455">
    <property type="entry name" value="HTHTETR"/>
</dbReference>
<dbReference type="InterPro" id="IPR009057">
    <property type="entry name" value="Homeodomain-like_sf"/>
</dbReference>
<dbReference type="InterPro" id="IPR050109">
    <property type="entry name" value="HTH-type_TetR-like_transc_reg"/>
</dbReference>
<dbReference type="InterPro" id="IPR001647">
    <property type="entry name" value="HTH_TetR"/>
</dbReference>
<evidence type="ECO:0000313" key="7">
    <source>
        <dbReference type="Proteomes" id="UP000540412"/>
    </source>
</evidence>
<feature type="DNA-binding region" description="H-T-H motif" evidence="4">
    <location>
        <begin position="36"/>
        <end position="55"/>
    </location>
</feature>
<dbReference type="Gene3D" id="1.10.357.10">
    <property type="entry name" value="Tetracycline Repressor, domain 2"/>
    <property type="match status" value="1"/>
</dbReference>
<keyword evidence="2 4" id="KW-0238">DNA-binding</keyword>
<proteinExistence type="predicted"/>
<feature type="domain" description="HTH tetR-type" evidence="5">
    <location>
        <begin position="14"/>
        <end position="73"/>
    </location>
</feature>
<sequence length="189" mass="20238">MTPAPSKPTRADALRNYERLVTAAAEVFADRGPQAPLDDIARAAGVGNATLYRHFPTRLALLEAVHRDRIEGLARRARELAETCPPAAALMSWLDTVAAQSSATRGLLTALLAVADAPDESWCRETIFASATTLLRSAQHAGEIRRDVTTSQLLKVVNAIAIATEQDPDPAGQAHALLAILFEGLRARP</sequence>
<evidence type="ECO:0000256" key="1">
    <source>
        <dbReference type="ARBA" id="ARBA00023015"/>
    </source>
</evidence>
<accession>A0A7W9UK62</accession>
<dbReference type="PANTHER" id="PTHR30055">
    <property type="entry name" value="HTH-TYPE TRANSCRIPTIONAL REGULATOR RUTR"/>
    <property type="match status" value="1"/>
</dbReference>